<protein>
    <submittedName>
        <fullName evidence="4">Uncharacterized protein</fullName>
    </submittedName>
</protein>
<dbReference type="OrthoDB" id="135429at2"/>
<accession>A0A2H3KKY5</accession>
<dbReference type="Proteomes" id="UP000220922">
    <property type="component" value="Unassembled WGS sequence"/>
</dbReference>
<dbReference type="CDD" id="cd00200">
    <property type="entry name" value="WD40"/>
    <property type="match status" value="1"/>
</dbReference>
<feature type="repeat" description="WD" evidence="3">
    <location>
        <begin position="260"/>
        <end position="301"/>
    </location>
</feature>
<dbReference type="Gene3D" id="2.130.10.10">
    <property type="entry name" value="YVTN repeat-like/Quinoprotein amine dehydrogenase"/>
    <property type="match status" value="4"/>
</dbReference>
<dbReference type="RefSeq" id="WP_097653373.1">
    <property type="nucleotide sequence ID" value="NZ_LYXE01000091.1"/>
</dbReference>
<organism evidence="4 5">
    <name type="scientific">Candidatus Chloroploca asiatica</name>
    <dbReference type="NCBI Taxonomy" id="1506545"/>
    <lineage>
        <taxon>Bacteria</taxon>
        <taxon>Bacillati</taxon>
        <taxon>Chloroflexota</taxon>
        <taxon>Chloroflexia</taxon>
        <taxon>Chloroflexales</taxon>
        <taxon>Chloroflexineae</taxon>
        <taxon>Oscillochloridaceae</taxon>
        <taxon>Candidatus Chloroploca</taxon>
    </lineage>
</organism>
<proteinExistence type="predicted"/>
<keyword evidence="2" id="KW-0677">Repeat</keyword>
<keyword evidence="5" id="KW-1185">Reference proteome</keyword>
<dbReference type="PANTHER" id="PTHR19848:SF8">
    <property type="entry name" value="F-BOX AND WD REPEAT DOMAIN CONTAINING 7"/>
    <property type="match status" value="1"/>
</dbReference>
<dbReference type="PRINTS" id="PR00320">
    <property type="entry name" value="GPROTEINBRPT"/>
</dbReference>
<dbReference type="SMART" id="SM00320">
    <property type="entry name" value="WD40"/>
    <property type="match status" value="13"/>
</dbReference>
<dbReference type="InterPro" id="IPR020472">
    <property type="entry name" value="WD40_PAC1"/>
</dbReference>
<evidence type="ECO:0000313" key="4">
    <source>
        <dbReference type="EMBL" id="PDV98633.1"/>
    </source>
</evidence>
<dbReference type="PANTHER" id="PTHR19848">
    <property type="entry name" value="WD40 REPEAT PROTEIN"/>
    <property type="match status" value="1"/>
</dbReference>
<dbReference type="InterPro" id="IPR001680">
    <property type="entry name" value="WD40_rpt"/>
</dbReference>
<dbReference type="PROSITE" id="PS50294">
    <property type="entry name" value="WD_REPEATS_REGION"/>
    <property type="match status" value="6"/>
</dbReference>
<dbReference type="InterPro" id="IPR036322">
    <property type="entry name" value="WD40_repeat_dom_sf"/>
</dbReference>
<evidence type="ECO:0000256" key="1">
    <source>
        <dbReference type="ARBA" id="ARBA00022574"/>
    </source>
</evidence>
<gene>
    <name evidence="4" type="ORF">A9Q02_14725</name>
</gene>
<dbReference type="EMBL" id="LYXE01000091">
    <property type="protein sequence ID" value="PDV98633.1"/>
    <property type="molecule type" value="Genomic_DNA"/>
</dbReference>
<comment type="caution">
    <text evidence="4">The sequence shown here is derived from an EMBL/GenBank/DDBJ whole genome shotgun (WGS) entry which is preliminary data.</text>
</comment>
<dbReference type="SUPFAM" id="SSF50978">
    <property type="entry name" value="WD40 repeat-like"/>
    <property type="match status" value="2"/>
</dbReference>
<evidence type="ECO:0000256" key="2">
    <source>
        <dbReference type="ARBA" id="ARBA00022737"/>
    </source>
</evidence>
<name>A0A2H3KKY5_9CHLR</name>
<dbReference type="PROSITE" id="PS50082">
    <property type="entry name" value="WD_REPEATS_2"/>
    <property type="match status" value="6"/>
</dbReference>
<dbReference type="AlphaFoldDB" id="A0A2H3KKY5"/>
<feature type="repeat" description="WD" evidence="3">
    <location>
        <begin position="738"/>
        <end position="771"/>
    </location>
</feature>
<reference evidence="4 5" key="1">
    <citation type="submission" date="2016-05" db="EMBL/GenBank/DDBJ databases">
        <authorList>
            <person name="Lavstsen T."/>
            <person name="Jespersen J.S."/>
        </authorList>
    </citation>
    <scope>NUCLEOTIDE SEQUENCE [LARGE SCALE GENOMIC DNA]</scope>
    <source>
        <strain evidence="4 5">B7-9</strain>
    </source>
</reference>
<dbReference type="InterPro" id="IPR015943">
    <property type="entry name" value="WD40/YVTN_repeat-like_dom_sf"/>
</dbReference>
<feature type="repeat" description="WD" evidence="3">
    <location>
        <begin position="346"/>
        <end position="387"/>
    </location>
</feature>
<feature type="repeat" description="WD" evidence="3">
    <location>
        <begin position="304"/>
        <end position="335"/>
    </location>
</feature>
<feature type="repeat" description="WD" evidence="3">
    <location>
        <begin position="430"/>
        <end position="471"/>
    </location>
</feature>
<feature type="repeat" description="WD" evidence="3">
    <location>
        <begin position="388"/>
        <end position="429"/>
    </location>
</feature>
<evidence type="ECO:0000313" key="5">
    <source>
        <dbReference type="Proteomes" id="UP000220922"/>
    </source>
</evidence>
<evidence type="ECO:0000256" key="3">
    <source>
        <dbReference type="PROSITE-ProRule" id="PRU00221"/>
    </source>
</evidence>
<keyword evidence="1 3" id="KW-0853">WD repeat</keyword>
<sequence length="771" mass="83260">MTYSQATDVEANVLFIAVPEDLPVVQGLVSRLQIDGFAITLVSQLPDLGASPRIWRETLAQARAVVFCLSRRSMPNDQPPSLVSSLTELLNLTPAPHRFVVTLKLTSCTLPASLRATSTLDLFSARSYERFRDLLHNHLATTPDPRAVTASEPVAPVAAPHPALVPEGSFALDELEAHGLLRRLGRGVPRALFLIDQAHALVISGGGPVLLALGDGTPRWAIDHPTHCASLSPSGQLLALAAGTRIMLWELANGQLHSICTGHTGMIQSLAFAPDERLIASGGRDRRVRLWRLSAGQPVVLATLPEHSDTVTALAFNADGTLLATGSADQSVRIWRTFDRVLIQTLAGHGGTVEALAFSPDNTLLAAGSRGRRVRLWETATWKLRVTLEGHEGAVETLAFAPAGDMLATGATDGTLRLWQTTTGALLRIVGQHQNPLTSTTFSPDGSMIASLGEDNRLHVWQTANHTPVTSLRPLSGRVTSLTLNAEGTLLALGSSEGSVTIHELTAEGGTRIRQQDHVGPIISAAFYEPDHLITAASDRTIRACTTTTGASRILWQTHGSNRVACLASNGHLLACTDGTGTVQLWRITPAETASGGQFWRVLRGLQGRPRLIRFDAQSQAILVATDESAIQIWHLNDLEAEREPFSQHLPCQGKEIRSLGSSLDGRILAIGSSEGTIQLWHRQEHRTLGMLEGIESAVTSLTFAGGDHTLVAGDAEGRLHFWRITQRNWRPRRTNLIHAHAGAIEHLLYNVHQQQLLSGSRDGTVRIWKA</sequence>
<dbReference type="Pfam" id="PF00400">
    <property type="entry name" value="WD40"/>
    <property type="match status" value="7"/>
</dbReference>